<dbReference type="InterPro" id="IPR041588">
    <property type="entry name" value="Integrase_H2C2"/>
</dbReference>
<dbReference type="SUPFAM" id="SSF53098">
    <property type="entry name" value="Ribonuclease H-like"/>
    <property type="match status" value="1"/>
</dbReference>
<feature type="domain" description="Tf2-1-like SH3-like" evidence="14">
    <location>
        <begin position="356"/>
        <end position="404"/>
    </location>
</feature>
<keyword evidence="9" id="KW-0808">Transferase</keyword>
<dbReference type="Pfam" id="PF24626">
    <property type="entry name" value="SH3_Tf2-1"/>
    <property type="match status" value="1"/>
</dbReference>
<dbReference type="GO" id="GO:0004190">
    <property type="term" value="F:aspartic-type endopeptidase activity"/>
    <property type="evidence" value="ECO:0007669"/>
    <property type="project" value="UniProtKB-KW"/>
</dbReference>
<keyword evidence="9" id="KW-0548">Nucleotidyltransferase</keyword>
<dbReference type="EMBL" id="FWEW01000467">
    <property type="protein sequence ID" value="SLM34970.1"/>
    <property type="molecule type" value="Genomic_DNA"/>
</dbReference>
<dbReference type="InterPro" id="IPR016197">
    <property type="entry name" value="Chromo-like_dom_sf"/>
</dbReference>
<dbReference type="GO" id="GO:0046872">
    <property type="term" value="F:metal ion binding"/>
    <property type="evidence" value="ECO:0007669"/>
    <property type="project" value="UniProtKB-KW"/>
</dbReference>
<organism evidence="15 16">
    <name type="scientific">Lasallia pustulata</name>
    <dbReference type="NCBI Taxonomy" id="136370"/>
    <lineage>
        <taxon>Eukaryota</taxon>
        <taxon>Fungi</taxon>
        <taxon>Dikarya</taxon>
        <taxon>Ascomycota</taxon>
        <taxon>Pezizomycotina</taxon>
        <taxon>Lecanoromycetes</taxon>
        <taxon>OSLEUM clade</taxon>
        <taxon>Umbilicariomycetidae</taxon>
        <taxon>Umbilicariales</taxon>
        <taxon>Umbilicariaceae</taxon>
        <taxon>Lasallia</taxon>
    </lineage>
</organism>
<keyword evidence="7" id="KW-0229">DNA integration</keyword>
<dbReference type="PANTHER" id="PTHR37984:SF5">
    <property type="entry name" value="PROTEIN NYNRIN-LIKE"/>
    <property type="match status" value="1"/>
</dbReference>
<sequence>MDPKLNILDGFTEVDRMLVEAIKVLFMLERYNDQGAFNVILVEIGDELKDRLKQAYMTDKRWSKIGEGIKGKDSAPTAAFPDFCMHNDLIYLIDHDKRERLVMPKTLEKEVFELSHNSSNHQGFHCTFDRLMTSLYFDQNAAKRFREYIEHCPACQLNQTKRHRPYGELNPIHSTPVPFNTIAMNFVVGLPESTYHGKIVNALLNVTDKYSKRIMIILGKDTHTAKDWAIALLEALQAADWGIPQQILSDRDPKFLSELWSDGALEQTNQTVKIALRYHVTENPDTPWPECIVPLQATLNNSINSTTGKTPTDLMYGFKVKEPLSLIGETGLNSQVTDLAKRRYNWKHKKLDLKEGDLVYLRLHHGYNLPGMGNRKLSNQQTGPFKIVKKVGSLAYKLELPRTIITEYLVHWKGYGPEHDEWYGKDLVDGCLETILVYEEQQGNTSVVSTLKSRLRKTPTNRDEGSNQDIRAANRTGKPVTRNGGGTPPPYTRAQGSRRTSSNSHRVSRNMDAPCEPQVTSTGGEHMEAAPPPNVTGGGRDRAPKDLSPPCCTAAMLTPPISDKSHRAGGVNDKAHQRRTSNDPHTSQQSATRDAETGSN</sequence>
<evidence type="ECO:0000256" key="2">
    <source>
        <dbReference type="ARBA" id="ARBA00022670"/>
    </source>
</evidence>
<keyword evidence="10" id="KW-0238">DNA-binding</keyword>
<proteinExistence type="predicted"/>
<dbReference type="GO" id="GO:0015074">
    <property type="term" value="P:DNA integration"/>
    <property type="evidence" value="ECO:0007669"/>
    <property type="project" value="UniProtKB-KW"/>
</dbReference>
<dbReference type="GO" id="GO:0003677">
    <property type="term" value="F:DNA binding"/>
    <property type="evidence" value="ECO:0007669"/>
    <property type="project" value="UniProtKB-KW"/>
</dbReference>
<evidence type="ECO:0000313" key="15">
    <source>
        <dbReference type="EMBL" id="SLM34970.1"/>
    </source>
</evidence>
<dbReference type="GO" id="GO:0003887">
    <property type="term" value="F:DNA-directed DNA polymerase activity"/>
    <property type="evidence" value="ECO:0007669"/>
    <property type="project" value="UniProtKB-KW"/>
</dbReference>
<evidence type="ECO:0000313" key="16">
    <source>
        <dbReference type="Proteomes" id="UP000192927"/>
    </source>
</evidence>
<protein>
    <submittedName>
        <fullName evidence="15">Reverse partial</fullName>
    </submittedName>
</protein>
<evidence type="ECO:0000256" key="12">
    <source>
        <dbReference type="SAM" id="MobiDB-lite"/>
    </source>
</evidence>
<comment type="subunit">
    <text evidence="1">Component of the NuA4 histone acetyltransferase complex.</text>
</comment>
<keyword evidence="3" id="KW-0479">Metal-binding</keyword>
<evidence type="ECO:0000256" key="10">
    <source>
        <dbReference type="ARBA" id="ARBA00023125"/>
    </source>
</evidence>
<keyword evidence="4" id="KW-0064">Aspartyl protease</keyword>
<keyword evidence="5" id="KW-0378">Hydrolase</keyword>
<dbReference type="AlphaFoldDB" id="A0A1W5CW05"/>
<evidence type="ECO:0000256" key="4">
    <source>
        <dbReference type="ARBA" id="ARBA00022750"/>
    </source>
</evidence>
<keyword evidence="16" id="KW-1185">Reference proteome</keyword>
<evidence type="ECO:0000259" key="14">
    <source>
        <dbReference type="Pfam" id="PF24626"/>
    </source>
</evidence>
<keyword evidence="6" id="KW-0460">Magnesium</keyword>
<dbReference type="Pfam" id="PF17921">
    <property type="entry name" value="Integrase_H2C2"/>
    <property type="match status" value="1"/>
</dbReference>
<feature type="compositionally biased region" description="Polar residues" evidence="12">
    <location>
        <begin position="494"/>
        <end position="505"/>
    </location>
</feature>
<keyword evidence="2" id="KW-0645">Protease</keyword>
<feature type="compositionally biased region" description="Polar residues" evidence="12">
    <location>
        <begin position="583"/>
        <end position="592"/>
    </location>
</feature>
<feature type="domain" description="Integrase zinc-binding" evidence="13">
    <location>
        <begin position="104"/>
        <end position="160"/>
    </location>
</feature>
<evidence type="ECO:0000256" key="6">
    <source>
        <dbReference type="ARBA" id="ARBA00022842"/>
    </source>
</evidence>
<keyword evidence="11" id="KW-0233">DNA recombination</keyword>
<reference evidence="16" key="1">
    <citation type="submission" date="2017-03" db="EMBL/GenBank/DDBJ databases">
        <authorList>
            <person name="Sharma R."/>
            <person name="Thines M."/>
        </authorList>
    </citation>
    <scope>NUCLEOTIDE SEQUENCE [LARGE SCALE GENOMIC DNA]</scope>
</reference>
<evidence type="ECO:0000256" key="5">
    <source>
        <dbReference type="ARBA" id="ARBA00022801"/>
    </source>
</evidence>
<evidence type="ECO:0000256" key="11">
    <source>
        <dbReference type="ARBA" id="ARBA00023172"/>
    </source>
</evidence>
<feature type="region of interest" description="Disordered" evidence="12">
    <location>
        <begin position="446"/>
        <end position="600"/>
    </location>
</feature>
<dbReference type="GO" id="GO:0006310">
    <property type="term" value="P:DNA recombination"/>
    <property type="evidence" value="ECO:0007669"/>
    <property type="project" value="UniProtKB-KW"/>
</dbReference>
<accession>A0A1W5CW05</accession>
<evidence type="ECO:0000256" key="9">
    <source>
        <dbReference type="ARBA" id="ARBA00022932"/>
    </source>
</evidence>
<dbReference type="GO" id="GO:0006508">
    <property type="term" value="P:proteolysis"/>
    <property type="evidence" value="ECO:0007669"/>
    <property type="project" value="UniProtKB-KW"/>
</dbReference>
<dbReference type="InterPro" id="IPR012337">
    <property type="entry name" value="RNaseH-like_sf"/>
</dbReference>
<dbReference type="InterPro" id="IPR036397">
    <property type="entry name" value="RNaseH_sf"/>
</dbReference>
<dbReference type="SUPFAM" id="SSF54160">
    <property type="entry name" value="Chromo domain-like"/>
    <property type="match status" value="1"/>
</dbReference>
<evidence type="ECO:0000256" key="3">
    <source>
        <dbReference type="ARBA" id="ARBA00022723"/>
    </source>
</evidence>
<evidence type="ECO:0000256" key="8">
    <source>
        <dbReference type="ARBA" id="ARBA00022918"/>
    </source>
</evidence>
<dbReference type="PANTHER" id="PTHR37984">
    <property type="entry name" value="PROTEIN CBG26694"/>
    <property type="match status" value="1"/>
</dbReference>
<dbReference type="GO" id="GO:0003964">
    <property type="term" value="F:RNA-directed DNA polymerase activity"/>
    <property type="evidence" value="ECO:0007669"/>
    <property type="project" value="UniProtKB-KW"/>
</dbReference>
<dbReference type="Gene3D" id="1.10.340.70">
    <property type="match status" value="1"/>
</dbReference>
<dbReference type="CDD" id="cd00024">
    <property type="entry name" value="CD_CSD"/>
    <property type="match status" value="1"/>
</dbReference>
<dbReference type="InterPro" id="IPR050951">
    <property type="entry name" value="Retrovirus_Pol_polyprotein"/>
</dbReference>
<evidence type="ECO:0000256" key="7">
    <source>
        <dbReference type="ARBA" id="ARBA00022908"/>
    </source>
</evidence>
<evidence type="ECO:0000256" key="1">
    <source>
        <dbReference type="ARBA" id="ARBA00011353"/>
    </source>
</evidence>
<name>A0A1W5CW05_9LECA</name>
<evidence type="ECO:0000259" key="13">
    <source>
        <dbReference type="Pfam" id="PF17921"/>
    </source>
</evidence>
<keyword evidence="9" id="KW-0239">DNA-directed DNA polymerase</keyword>
<dbReference type="Proteomes" id="UP000192927">
    <property type="component" value="Unassembled WGS sequence"/>
</dbReference>
<dbReference type="Gene3D" id="3.30.420.10">
    <property type="entry name" value="Ribonuclease H-like superfamily/Ribonuclease H"/>
    <property type="match status" value="2"/>
</dbReference>
<dbReference type="InterPro" id="IPR056924">
    <property type="entry name" value="SH3_Tf2-1"/>
</dbReference>
<dbReference type="Gene3D" id="2.40.50.40">
    <property type="match status" value="1"/>
</dbReference>
<keyword evidence="8" id="KW-0695">RNA-directed DNA polymerase</keyword>